<sequence>MSDRVQGIGKIKSKYLIFDILSYSFLRDQAVEYLFTSSTIYRSLLLKNLQLLSFTHPLLIPLKVWSPFDILVQARPLPPSLAIEPQFIITHNIRIELENISKYTTLIMPKMQVQVTEKSMVRTLQVISKWRPVKLTIIFEHSGMDFSLLPQSIKSLILKGSLTSCKGMQAINIPKLKISTNDNKCMIEALGKYIIPTK</sequence>
<organism evidence="1 2">
    <name type="scientific">Halteria grandinella</name>
    <dbReference type="NCBI Taxonomy" id="5974"/>
    <lineage>
        <taxon>Eukaryota</taxon>
        <taxon>Sar</taxon>
        <taxon>Alveolata</taxon>
        <taxon>Ciliophora</taxon>
        <taxon>Intramacronucleata</taxon>
        <taxon>Spirotrichea</taxon>
        <taxon>Stichotrichia</taxon>
        <taxon>Sporadotrichida</taxon>
        <taxon>Halteriidae</taxon>
        <taxon>Halteria</taxon>
    </lineage>
</organism>
<keyword evidence="2" id="KW-1185">Reference proteome</keyword>
<accession>A0A8J8NXH0</accession>
<evidence type="ECO:0000313" key="1">
    <source>
        <dbReference type="EMBL" id="TNV82394.1"/>
    </source>
</evidence>
<evidence type="ECO:0000313" key="2">
    <source>
        <dbReference type="Proteomes" id="UP000785679"/>
    </source>
</evidence>
<comment type="caution">
    <text evidence="1">The sequence shown here is derived from an EMBL/GenBank/DDBJ whole genome shotgun (WGS) entry which is preliminary data.</text>
</comment>
<gene>
    <name evidence="1" type="ORF">FGO68_gene12225</name>
</gene>
<name>A0A8J8NXH0_HALGN</name>
<dbReference type="Proteomes" id="UP000785679">
    <property type="component" value="Unassembled WGS sequence"/>
</dbReference>
<protein>
    <submittedName>
        <fullName evidence="1">Uncharacterized protein</fullName>
    </submittedName>
</protein>
<proteinExistence type="predicted"/>
<dbReference type="AlphaFoldDB" id="A0A8J8NXH0"/>
<dbReference type="EMBL" id="RRYP01005010">
    <property type="protein sequence ID" value="TNV82394.1"/>
    <property type="molecule type" value="Genomic_DNA"/>
</dbReference>
<reference evidence="1" key="1">
    <citation type="submission" date="2019-06" db="EMBL/GenBank/DDBJ databases">
        <authorList>
            <person name="Zheng W."/>
        </authorList>
    </citation>
    <scope>NUCLEOTIDE SEQUENCE</scope>
    <source>
        <strain evidence="1">QDHG01</strain>
    </source>
</reference>